<sequence>MLTVHEATSARKVDFHFWAEVLAQAGNQVDFVTIGMSPLTRLKPQARQFQGPFNTWTEVAPRVRKYLWRPLFHPLSLGKAAIDALTKPLFALYPSLLSHNLLDGISDVDMFIVENGAGLCLVPTLARKFPRARFIYSVCDRIATLHYHPIILEAERAAMPFFDLVRVPAEVMVADYPDARNVQYIAHGLDKALFDEASVSPYPPNTCNVVSVGDMLFDAHAVTCMAQSSPAATFHLFGRKACLETALPNVVTHGERPFATIVPYIQHADAGVAPYRPAPNADYLSQSSMKMMQYTYSRLPIVAPAFAANGDHVSVYTPGAAHTIAAAVDRALQYDRTSIDNSDVLSWQGVTQKMLALAMASPATSGVGLPAPALSTPSLAPELGMTAGA</sequence>
<protein>
    <recommendedName>
        <fullName evidence="1">Glucuronosyltransferase GumK N-terminal domain-containing protein</fullName>
    </recommendedName>
</protein>
<dbReference type="HOGENOM" id="CLU_062817_0_0_6"/>
<gene>
    <name evidence="2" type="ordered locus">DSC_13670</name>
</gene>
<dbReference type="Gene3D" id="3.40.50.2000">
    <property type="entry name" value="Glycogen Phosphorylase B"/>
    <property type="match status" value="1"/>
</dbReference>
<dbReference type="SUPFAM" id="SSF53756">
    <property type="entry name" value="UDP-Glycosyltransferase/glycogen phosphorylase"/>
    <property type="match status" value="1"/>
</dbReference>
<organism evidence="2 3">
    <name type="scientific">Pseudoxanthomonas spadix (strain BD-a59)</name>
    <dbReference type="NCBI Taxonomy" id="1045855"/>
    <lineage>
        <taxon>Bacteria</taxon>
        <taxon>Pseudomonadati</taxon>
        <taxon>Pseudomonadota</taxon>
        <taxon>Gammaproteobacteria</taxon>
        <taxon>Lysobacterales</taxon>
        <taxon>Lysobacteraceae</taxon>
        <taxon>Pseudoxanthomonas</taxon>
    </lineage>
</organism>
<proteinExistence type="predicted"/>
<reference evidence="2 3" key="1">
    <citation type="journal article" date="2012" name="J. Bacteriol.">
        <title>Complete Genome Sequence of the BTEX-Degrading Bacterium Pseudoxanthomonas spadix BD-a59.</title>
        <authorList>
            <person name="Lee S.H."/>
            <person name="Jin H.M."/>
            <person name="Lee H.J."/>
            <person name="Kim J.M."/>
            <person name="Jeon C.O."/>
        </authorList>
    </citation>
    <scope>NUCLEOTIDE SEQUENCE [LARGE SCALE GENOMIC DNA]</scope>
    <source>
        <strain evidence="2 3">BD-a59</strain>
    </source>
</reference>
<dbReference type="KEGG" id="psd:DSC_13670"/>
<dbReference type="InterPro" id="IPR054299">
    <property type="entry name" value="GumK_N"/>
</dbReference>
<evidence type="ECO:0000313" key="3">
    <source>
        <dbReference type="Proteomes" id="UP000005870"/>
    </source>
</evidence>
<feature type="domain" description="Glucuronosyltransferase GumK N-terminal" evidence="1">
    <location>
        <begin position="1"/>
        <end position="168"/>
    </location>
</feature>
<evidence type="ECO:0000313" key="2">
    <source>
        <dbReference type="EMBL" id="AER57378.1"/>
    </source>
</evidence>
<dbReference type="Gene3D" id="3.40.50.11010">
    <property type="match status" value="1"/>
</dbReference>
<dbReference type="eggNOG" id="COG0438">
    <property type="taxonomic scope" value="Bacteria"/>
</dbReference>
<dbReference type="AlphaFoldDB" id="G7UTD2"/>
<dbReference type="Pfam" id="PF22059">
    <property type="entry name" value="GumK_N"/>
    <property type="match status" value="1"/>
</dbReference>
<dbReference type="Proteomes" id="UP000005870">
    <property type="component" value="Chromosome"/>
</dbReference>
<name>G7UTD2_PSEUP</name>
<evidence type="ECO:0000259" key="1">
    <source>
        <dbReference type="Pfam" id="PF22059"/>
    </source>
</evidence>
<keyword evidence="3" id="KW-1185">Reference proteome</keyword>
<dbReference type="STRING" id="1045855.DSC_13670"/>
<accession>G7UTD2</accession>
<dbReference type="EMBL" id="CP003093">
    <property type="protein sequence ID" value="AER57378.1"/>
    <property type="molecule type" value="Genomic_DNA"/>
</dbReference>